<dbReference type="EMBL" id="NGJS01000008">
    <property type="protein sequence ID" value="RST98772.1"/>
    <property type="molecule type" value="Genomic_DNA"/>
</dbReference>
<protein>
    <recommendedName>
        <fullName evidence="4">DUF1622 domain-containing protein</fullName>
    </recommendedName>
</protein>
<dbReference type="OrthoDB" id="1701800at2"/>
<organism evidence="2 3">
    <name type="scientific">Vagococcus vulneris</name>
    <dbReference type="NCBI Taxonomy" id="1977869"/>
    <lineage>
        <taxon>Bacteria</taxon>
        <taxon>Bacillati</taxon>
        <taxon>Bacillota</taxon>
        <taxon>Bacilli</taxon>
        <taxon>Lactobacillales</taxon>
        <taxon>Enterococcaceae</taxon>
        <taxon>Vagococcus</taxon>
    </lineage>
</organism>
<sequence length="113" mass="12901">MPDVIRIVHYIVLSLNIFSVVILLFGMVKVIIDFFRNEFKGEDRFDIAAKNNRIKLYLGSYILLSLEVLIVSDIIETIMNPSAKDILILAGIVVIRTAISYFLGKEMEHTDIK</sequence>
<keyword evidence="1" id="KW-1133">Transmembrane helix</keyword>
<dbReference type="InterPro" id="IPR012427">
    <property type="entry name" value="DUF1622"/>
</dbReference>
<dbReference type="Proteomes" id="UP000287857">
    <property type="component" value="Unassembled WGS sequence"/>
</dbReference>
<dbReference type="Pfam" id="PF07784">
    <property type="entry name" value="DUF1622"/>
    <property type="match status" value="1"/>
</dbReference>
<feature type="transmembrane region" description="Helical" evidence="1">
    <location>
        <begin position="86"/>
        <end position="104"/>
    </location>
</feature>
<evidence type="ECO:0008006" key="4">
    <source>
        <dbReference type="Google" id="ProtNLM"/>
    </source>
</evidence>
<evidence type="ECO:0000313" key="2">
    <source>
        <dbReference type="EMBL" id="RST98772.1"/>
    </source>
</evidence>
<keyword evidence="1" id="KW-0472">Membrane</keyword>
<evidence type="ECO:0000256" key="1">
    <source>
        <dbReference type="SAM" id="Phobius"/>
    </source>
</evidence>
<keyword evidence="3" id="KW-1185">Reference proteome</keyword>
<dbReference type="PANTHER" id="PTHR38468">
    <property type="entry name" value="SLL0939 PROTEIN"/>
    <property type="match status" value="1"/>
</dbReference>
<accession>A0A429ZXY9</accession>
<keyword evidence="1" id="KW-0812">Transmembrane</keyword>
<dbReference type="PANTHER" id="PTHR38468:SF1">
    <property type="entry name" value="SLL0939 PROTEIN"/>
    <property type="match status" value="1"/>
</dbReference>
<gene>
    <name evidence="2" type="ORF">CBF37_06915</name>
</gene>
<feature type="transmembrane region" description="Helical" evidence="1">
    <location>
        <begin position="56"/>
        <end position="74"/>
    </location>
</feature>
<proteinExistence type="predicted"/>
<dbReference type="AlphaFoldDB" id="A0A429ZXY9"/>
<name>A0A429ZXY9_9ENTE</name>
<comment type="caution">
    <text evidence="2">The sequence shown here is derived from an EMBL/GenBank/DDBJ whole genome shotgun (WGS) entry which is preliminary data.</text>
</comment>
<reference evidence="2 3" key="1">
    <citation type="submission" date="2017-05" db="EMBL/GenBank/DDBJ databases">
        <title>Vagococcus spp. assemblies.</title>
        <authorList>
            <person name="Gulvik C.A."/>
        </authorList>
    </citation>
    <scope>NUCLEOTIDE SEQUENCE [LARGE SCALE GENOMIC DNA]</scope>
    <source>
        <strain evidence="2 3">SS1995</strain>
    </source>
</reference>
<evidence type="ECO:0000313" key="3">
    <source>
        <dbReference type="Proteomes" id="UP000287857"/>
    </source>
</evidence>
<feature type="transmembrane region" description="Helical" evidence="1">
    <location>
        <begin position="12"/>
        <end position="35"/>
    </location>
</feature>
<dbReference type="RefSeq" id="WP_125984028.1">
    <property type="nucleotide sequence ID" value="NZ_NGJS01000008.1"/>
</dbReference>